<dbReference type="AlphaFoldDB" id="A0A067S784"/>
<dbReference type="Proteomes" id="UP000027222">
    <property type="component" value="Unassembled WGS sequence"/>
</dbReference>
<organism evidence="1 2">
    <name type="scientific">Galerina marginata (strain CBS 339.88)</name>
    <dbReference type="NCBI Taxonomy" id="685588"/>
    <lineage>
        <taxon>Eukaryota</taxon>
        <taxon>Fungi</taxon>
        <taxon>Dikarya</taxon>
        <taxon>Basidiomycota</taxon>
        <taxon>Agaricomycotina</taxon>
        <taxon>Agaricomycetes</taxon>
        <taxon>Agaricomycetidae</taxon>
        <taxon>Agaricales</taxon>
        <taxon>Agaricineae</taxon>
        <taxon>Strophariaceae</taxon>
        <taxon>Galerina</taxon>
    </lineage>
</organism>
<accession>A0A067S784</accession>
<reference evidence="2" key="1">
    <citation type="journal article" date="2014" name="Proc. Natl. Acad. Sci. U.S.A.">
        <title>Extensive sampling of basidiomycete genomes demonstrates inadequacy of the white-rot/brown-rot paradigm for wood decay fungi.</title>
        <authorList>
            <person name="Riley R."/>
            <person name="Salamov A.A."/>
            <person name="Brown D.W."/>
            <person name="Nagy L.G."/>
            <person name="Floudas D."/>
            <person name="Held B.W."/>
            <person name="Levasseur A."/>
            <person name="Lombard V."/>
            <person name="Morin E."/>
            <person name="Otillar R."/>
            <person name="Lindquist E.A."/>
            <person name="Sun H."/>
            <person name="LaButti K.M."/>
            <person name="Schmutz J."/>
            <person name="Jabbour D."/>
            <person name="Luo H."/>
            <person name="Baker S.E."/>
            <person name="Pisabarro A.G."/>
            <person name="Walton J.D."/>
            <person name="Blanchette R.A."/>
            <person name="Henrissat B."/>
            <person name="Martin F."/>
            <person name="Cullen D."/>
            <person name="Hibbett D.S."/>
            <person name="Grigoriev I.V."/>
        </authorList>
    </citation>
    <scope>NUCLEOTIDE SEQUENCE [LARGE SCALE GENOMIC DNA]</scope>
    <source>
        <strain evidence="2">CBS 339.88</strain>
    </source>
</reference>
<keyword evidence="2" id="KW-1185">Reference proteome</keyword>
<dbReference type="EMBL" id="KL142420">
    <property type="protein sequence ID" value="KDR66715.1"/>
    <property type="molecule type" value="Genomic_DNA"/>
</dbReference>
<protein>
    <recommendedName>
        <fullName evidence="3">F-box domain-containing protein</fullName>
    </recommendedName>
</protein>
<evidence type="ECO:0000313" key="2">
    <source>
        <dbReference type="Proteomes" id="UP000027222"/>
    </source>
</evidence>
<proteinExistence type="predicted"/>
<evidence type="ECO:0008006" key="3">
    <source>
        <dbReference type="Google" id="ProtNLM"/>
    </source>
</evidence>
<gene>
    <name evidence="1" type="ORF">GALMADRAFT_1138844</name>
</gene>
<sequence>MLNSSLLQRLVEKIVPTSPELFSTPSDNNITAFGVFAPELLDRIIDHLHNDRPTLLCLGRASRQTLIRSRVHLFSNLEFNKDGDRQFDTFLVLLEAPWTSFTNAVESIQIKQLFLPRGYKHLPNKNMPRILANLPNLKALRLTSISWPYIPPHIRDLLFQTDIVDLQLDSVEFSRYRPGPIDISELFVALQPSITSMTLYNLDFDDENFPDLSQHSSIFRRHIHLTVLDTCSLLLFKDVWDPLGANQLDITVESFHIRLIPMTRRGREEYTPFFSRFLRHVGPTLQHIFIKLSDPYPDMHALPYYNAIDLSQCVNVRVVHIGTITLDRISRSGEDTVPMVSTMWNSLSTLSSHSPSLEEVLLLFRPVGETLEVNETELESFAWLDLVGKLHQLFSNLRRITVAVGYFVVDEDFVPYLAALRRVPGIRQLEENGTVLLRMIPWESYGSPDPAWK</sequence>
<name>A0A067S784_GALM3</name>
<dbReference type="OrthoDB" id="2788229at2759"/>
<evidence type="ECO:0000313" key="1">
    <source>
        <dbReference type="EMBL" id="KDR66715.1"/>
    </source>
</evidence>
<dbReference type="HOGENOM" id="CLU_048767_0_0_1"/>